<evidence type="ECO:0000256" key="1">
    <source>
        <dbReference type="ARBA" id="ARBA00022801"/>
    </source>
</evidence>
<sequence>MAPNYWMDLTDGKEDNPTLVAGGYSIRHIDKKLTVITLNTSPYIPTHSGAHISGDLNDPLGQFKWLKKTLRRLLHEKKYVLICGHVPPILHMTDGDYQWKRKYIEKYIYIITLFAHIFKAQMFGHTHGYEMHAFMLRETVVPLYVVGSMSPVYGSNPSFAVWEYDKITYEILDYHVFGTRGTENMQQGKWEHIFSATKSYGLDNLSKKQLKILSKRFDDHENELLAAEYQNNRYARSERRKHVYCKDAACRAIVACSSTWFTDIHELYKCQLEKSKYFMSKIPGIEPGKLKTLDVIKRLEAEMSTSRMLYPALETGLTEKPVFNTLLTCAIASLTVLLLAIIILVLYKVFGIKFLSVKGIQTEKSKPMKVAP</sequence>
<keyword evidence="3" id="KW-1133">Transmembrane helix</keyword>
<keyword evidence="3" id="KW-0812">Transmembrane</keyword>
<evidence type="ECO:0000256" key="3">
    <source>
        <dbReference type="SAM" id="Phobius"/>
    </source>
</evidence>
<dbReference type="Pfam" id="PF19272">
    <property type="entry name" value="ASMase_C"/>
    <property type="match status" value="1"/>
</dbReference>
<dbReference type="PANTHER" id="PTHR10340:SF57">
    <property type="entry name" value="METALLOPHOS DOMAIN-CONTAINING PROTEIN"/>
    <property type="match status" value="1"/>
</dbReference>
<dbReference type="GO" id="GO:0016787">
    <property type="term" value="F:hydrolase activity"/>
    <property type="evidence" value="ECO:0007669"/>
    <property type="project" value="UniProtKB-KW"/>
</dbReference>
<dbReference type="SUPFAM" id="SSF56300">
    <property type="entry name" value="Metallo-dependent phosphatases"/>
    <property type="match status" value="1"/>
</dbReference>
<evidence type="ECO:0000313" key="5">
    <source>
        <dbReference type="EMBL" id="CCI50339.1"/>
    </source>
</evidence>
<evidence type="ECO:0000259" key="4">
    <source>
        <dbReference type="Pfam" id="PF19272"/>
    </source>
</evidence>
<keyword evidence="3" id="KW-0472">Membrane</keyword>
<protein>
    <recommendedName>
        <fullName evidence="4">Sphingomyelin phosphodiesterase C-terminal domain-containing protein</fullName>
    </recommendedName>
</protein>
<reference evidence="5 6" key="1">
    <citation type="submission" date="2012-05" db="EMBL/GenBank/DDBJ databases">
        <title>Recombination and specialization in a pathogen metapopulation.</title>
        <authorList>
            <person name="Gardiner A."/>
            <person name="Kemen E."/>
            <person name="Schultz-Larsen T."/>
            <person name="MacLean D."/>
            <person name="Van Oosterhout C."/>
            <person name="Jones J.D.G."/>
        </authorList>
    </citation>
    <scope>NUCLEOTIDE SEQUENCE [LARGE SCALE GENOMIC DNA]</scope>
    <source>
        <strain evidence="5 6">Ac Nc2</strain>
    </source>
</reference>
<evidence type="ECO:0000256" key="2">
    <source>
        <dbReference type="ARBA" id="ARBA00023180"/>
    </source>
</evidence>
<name>A0A024GTR0_9STRA</name>
<dbReference type="InterPro" id="IPR029052">
    <property type="entry name" value="Metallo-depent_PP-like"/>
</dbReference>
<feature type="transmembrane region" description="Helical" evidence="3">
    <location>
        <begin position="325"/>
        <end position="347"/>
    </location>
</feature>
<keyword evidence="1" id="KW-0378">Hydrolase</keyword>
<keyword evidence="6" id="KW-1185">Reference proteome</keyword>
<dbReference type="AlphaFoldDB" id="A0A024GTR0"/>
<gene>
    <name evidence="5" type="ORF">BN9_120070</name>
</gene>
<dbReference type="Gene3D" id="3.60.21.10">
    <property type="match status" value="1"/>
</dbReference>
<keyword evidence="2" id="KW-0325">Glycoprotein</keyword>
<comment type="caution">
    <text evidence="5">The sequence shown here is derived from an EMBL/GenBank/DDBJ whole genome shotgun (WGS) entry which is preliminary data.</text>
</comment>
<organism evidence="5 6">
    <name type="scientific">Albugo candida</name>
    <dbReference type="NCBI Taxonomy" id="65357"/>
    <lineage>
        <taxon>Eukaryota</taxon>
        <taxon>Sar</taxon>
        <taxon>Stramenopiles</taxon>
        <taxon>Oomycota</taxon>
        <taxon>Peronosporomycetes</taxon>
        <taxon>Albuginales</taxon>
        <taxon>Albuginaceae</taxon>
        <taxon>Albugo</taxon>
    </lineage>
</organism>
<dbReference type="InParanoid" id="A0A024GTR0"/>
<dbReference type="PANTHER" id="PTHR10340">
    <property type="entry name" value="SPHINGOMYELIN PHOSPHODIESTERASE"/>
    <property type="match status" value="1"/>
</dbReference>
<dbReference type="Proteomes" id="UP000053237">
    <property type="component" value="Unassembled WGS sequence"/>
</dbReference>
<evidence type="ECO:0000313" key="6">
    <source>
        <dbReference type="Proteomes" id="UP000053237"/>
    </source>
</evidence>
<feature type="domain" description="Sphingomyelin phosphodiesterase C-terminal" evidence="4">
    <location>
        <begin position="147"/>
        <end position="259"/>
    </location>
</feature>
<accession>A0A024GTR0</accession>
<dbReference type="EMBL" id="CAIX01000453">
    <property type="protein sequence ID" value="CCI50339.1"/>
    <property type="molecule type" value="Genomic_DNA"/>
</dbReference>
<dbReference type="InterPro" id="IPR045473">
    <property type="entry name" value="ASM_C"/>
</dbReference>
<dbReference type="OrthoDB" id="348678at2759"/>
<proteinExistence type="predicted"/>